<name>A0AAD7HBN5_9AGAR</name>
<protein>
    <submittedName>
        <fullName evidence="1">Uncharacterized protein</fullName>
    </submittedName>
</protein>
<organism evidence="1 2">
    <name type="scientific">Mycena metata</name>
    <dbReference type="NCBI Taxonomy" id="1033252"/>
    <lineage>
        <taxon>Eukaryota</taxon>
        <taxon>Fungi</taxon>
        <taxon>Dikarya</taxon>
        <taxon>Basidiomycota</taxon>
        <taxon>Agaricomycotina</taxon>
        <taxon>Agaricomycetes</taxon>
        <taxon>Agaricomycetidae</taxon>
        <taxon>Agaricales</taxon>
        <taxon>Marasmiineae</taxon>
        <taxon>Mycenaceae</taxon>
        <taxon>Mycena</taxon>
    </lineage>
</organism>
<accession>A0AAD7HBN5</accession>
<proteinExistence type="predicted"/>
<evidence type="ECO:0000313" key="1">
    <source>
        <dbReference type="EMBL" id="KAJ7716193.1"/>
    </source>
</evidence>
<reference evidence="1" key="1">
    <citation type="submission" date="2023-03" db="EMBL/GenBank/DDBJ databases">
        <title>Massive genome expansion in bonnet fungi (Mycena s.s.) driven by repeated elements and novel gene families across ecological guilds.</title>
        <authorList>
            <consortium name="Lawrence Berkeley National Laboratory"/>
            <person name="Harder C.B."/>
            <person name="Miyauchi S."/>
            <person name="Viragh M."/>
            <person name="Kuo A."/>
            <person name="Thoen E."/>
            <person name="Andreopoulos B."/>
            <person name="Lu D."/>
            <person name="Skrede I."/>
            <person name="Drula E."/>
            <person name="Henrissat B."/>
            <person name="Morin E."/>
            <person name="Kohler A."/>
            <person name="Barry K."/>
            <person name="LaButti K."/>
            <person name="Morin E."/>
            <person name="Salamov A."/>
            <person name="Lipzen A."/>
            <person name="Mereny Z."/>
            <person name="Hegedus B."/>
            <person name="Baldrian P."/>
            <person name="Stursova M."/>
            <person name="Weitz H."/>
            <person name="Taylor A."/>
            <person name="Grigoriev I.V."/>
            <person name="Nagy L.G."/>
            <person name="Martin F."/>
            <person name="Kauserud H."/>
        </authorList>
    </citation>
    <scope>NUCLEOTIDE SEQUENCE</scope>
    <source>
        <strain evidence="1">CBHHK182m</strain>
    </source>
</reference>
<dbReference type="Proteomes" id="UP001215598">
    <property type="component" value="Unassembled WGS sequence"/>
</dbReference>
<comment type="caution">
    <text evidence="1">The sequence shown here is derived from an EMBL/GenBank/DDBJ whole genome shotgun (WGS) entry which is preliminary data.</text>
</comment>
<sequence>MLIPPQSMPIPWALFPVEARIVVVGRVVGGEVVGVVRREIIIAERGAGLVVVIHPHLLRTLRRMLIIPADEGRTRVLRGLDRDVGASTSTSTSTSVPAVPARVSPALSLITPLAFAPPLGREYHELESASRSSSAARD</sequence>
<gene>
    <name evidence="1" type="ORF">B0H16DRAFT_1898454</name>
</gene>
<keyword evidence="2" id="KW-1185">Reference proteome</keyword>
<dbReference type="EMBL" id="JARKIB010000295">
    <property type="protein sequence ID" value="KAJ7716193.1"/>
    <property type="molecule type" value="Genomic_DNA"/>
</dbReference>
<evidence type="ECO:0000313" key="2">
    <source>
        <dbReference type="Proteomes" id="UP001215598"/>
    </source>
</evidence>
<dbReference type="AlphaFoldDB" id="A0AAD7HBN5"/>